<reference evidence="2 3" key="1">
    <citation type="submission" date="2014-11" db="EMBL/GenBank/DDBJ databases">
        <authorList>
            <person name="Zhu J."/>
            <person name="Qi W."/>
            <person name="Song R."/>
        </authorList>
    </citation>
    <scope>NUCLEOTIDE SEQUENCE [LARGE SCALE GENOMIC DNA]</scope>
</reference>
<feature type="region of interest" description="Disordered" evidence="1">
    <location>
        <begin position="1"/>
        <end position="45"/>
    </location>
</feature>
<dbReference type="InParanoid" id="A0A0G4FNR6"/>
<accession>A0A0G4FNR6</accession>
<keyword evidence="3" id="KW-1185">Reference proteome</keyword>
<evidence type="ECO:0000256" key="1">
    <source>
        <dbReference type="SAM" id="MobiDB-lite"/>
    </source>
</evidence>
<organism evidence="2 3">
    <name type="scientific">Vitrella brassicaformis (strain CCMP3155)</name>
    <dbReference type="NCBI Taxonomy" id="1169540"/>
    <lineage>
        <taxon>Eukaryota</taxon>
        <taxon>Sar</taxon>
        <taxon>Alveolata</taxon>
        <taxon>Colpodellida</taxon>
        <taxon>Vitrellaceae</taxon>
        <taxon>Vitrella</taxon>
    </lineage>
</organism>
<dbReference type="VEuPathDB" id="CryptoDB:Vbra_15866"/>
<gene>
    <name evidence="2" type="ORF">Vbra_15866</name>
</gene>
<evidence type="ECO:0000313" key="2">
    <source>
        <dbReference type="EMBL" id="CEM15827.1"/>
    </source>
</evidence>
<proteinExistence type="predicted"/>
<feature type="compositionally biased region" description="Basic residues" evidence="1">
    <location>
        <begin position="20"/>
        <end position="39"/>
    </location>
</feature>
<sequence length="408" mass="46256">MRAFQLAPLPSPPLLFPPRGAHRRPRIKERKSPLSHRACRSGSRREGRWLTHHQHTSLTHGLRPVPSLWALSLKKASHMLDDRTKRPALNTQINKQPPTQIPKGITLPAVLEQRIEQAMDRERLRDVLAFDIGDVAGAIKILHVLERCSGHWKVMKWVIRLALIYQLTPNATRPLMLSAGSLPATTVFDELPLIMAAYKTFGHYLSYRGRNLALQQANNGHYRIGAQSFRVVPLGELPADHPYRSRYKESDPVIRHGLDLSPSLSSFLLHTLLESRPWAPVRVLLSLIILRDSQDRYQRLMAAGDVPEQQGIAVDYRFDVGGRNYTDPKDYRRVFVSGFRPGETVAAHLFVGEHRIELWTTEPPVAGPAPSLNKVLDVRFPVSTPLWRSVLKRFNLEGVVINWGIVLV</sequence>
<name>A0A0G4FNR6_VITBC</name>
<dbReference type="EMBL" id="CDMY01000471">
    <property type="protein sequence ID" value="CEM15827.1"/>
    <property type="molecule type" value="Genomic_DNA"/>
</dbReference>
<dbReference type="Proteomes" id="UP000041254">
    <property type="component" value="Unassembled WGS sequence"/>
</dbReference>
<evidence type="ECO:0000313" key="3">
    <source>
        <dbReference type="Proteomes" id="UP000041254"/>
    </source>
</evidence>
<protein>
    <submittedName>
        <fullName evidence="2">Uncharacterized protein</fullName>
    </submittedName>
</protein>
<dbReference type="PhylomeDB" id="A0A0G4FNR6"/>
<dbReference type="AlphaFoldDB" id="A0A0G4FNR6"/>